<reference evidence="3 4" key="1">
    <citation type="submission" date="2024-10" db="EMBL/GenBank/DDBJ databases">
        <title>Updated reference genomes for cyclostephanoid diatoms.</title>
        <authorList>
            <person name="Roberts W.R."/>
            <person name="Alverson A.J."/>
        </authorList>
    </citation>
    <scope>NUCLEOTIDE SEQUENCE [LARGE SCALE GENOMIC DNA]</scope>
    <source>
        <strain evidence="3 4">AJA232-27</strain>
    </source>
</reference>
<feature type="compositionally biased region" description="Basic and acidic residues" evidence="2">
    <location>
        <begin position="557"/>
        <end position="569"/>
    </location>
</feature>
<feature type="compositionally biased region" description="Basic residues" evidence="2">
    <location>
        <begin position="216"/>
        <end position="236"/>
    </location>
</feature>
<gene>
    <name evidence="3" type="ORF">ACHAWU_007109</name>
</gene>
<evidence type="ECO:0000313" key="3">
    <source>
        <dbReference type="EMBL" id="KAL3756158.1"/>
    </source>
</evidence>
<feature type="coiled-coil region" evidence="1">
    <location>
        <begin position="1436"/>
        <end position="1509"/>
    </location>
</feature>
<evidence type="ECO:0000256" key="2">
    <source>
        <dbReference type="SAM" id="MobiDB-lite"/>
    </source>
</evidence>
<feature type="region of interest" description="Disordered" evidence="2">
    <location>
        <begin position="557"/>
        <end position="675"/>
    </location>
</feature>
<feature type="compositionally biased region" description="Basic and acidic residues" evidence="2">
    <location>
        <begin position="740"/>
        <end position="750"/>
    </location>
</feature>
<feature type="compositionally biased region" description="Basic and acidic residues" evidence="2">
    <location>
        <begin position="71"/>
        <end position="94"/>
    </location>
</feature>
<dbReference type="Proteomes" id="UP001530293">
    <property type="component" value="Unassembled WGS sequence"/>
</dbReference>
<proteinExistence type="predicted"/>
<feature type="compositionally biased region" description="Basic and acidic residues" evidence="2">
    <location>
        <begin position="130"/>
        <end position="147"/>
    </location>
</feature>
<feature type="coiled-coil region" evidence="1">
    <location>
        <begin position="884"/>
        <end position="967"/>
    </location>
</feature>
<feature type="compositionally biased region" description="Low complexity" evidence="2">
    <location>
        <begin position="254"/>
        <end position="268"/>
    </location>
</feature>
<evidence type="ECO:0000313" key="4">
    <source>
        <dbReference type="Proteomes" id="UP001530293"/>
    </source>
</evidence>
<keyword evidence="4" id="KW-1185">Reference proteome</keyword>
<feature type="compositionally biased region" description="Basic and acidic residues" evidence="2">
    <location>
        <begin position="283"/>
        <end position="302"/>
    </location>
</feature>
<feature type="coiled-coil region" evidence="1">
    <location>
        <begin position="1972"/>
        <end position="2048"/>
    </location>
</feature>
<feature type="compositionally biased region" description="Basic and acidic residues" evidence="2">
    <location>
        <begin position="757"/>
        <end position="770"/>
    </location>
</feature>
<comment type="caution">
    <text evidence="3">The sequence shown here is derived from an EMBL/GenBank/DDBJ whole genome shotgun (WGS) entry which is preliminary data.</text>
</comment>
<feature type="compositionally biased region" description="Polar residues" evidence="2">
    <location>
        <begin position="579"/>
        <end position="589"/>
    </location>
</feature>
<feature type="coiled-coil region" evidence="1">
    <location>
        <begin position="1161"/>
        <end position="1298"/>
    </location>
</feature>
<dbReference type="EMBL" id="JALLBG020000312">
    <property type="protein sequence ID" value="KAL3756158.1"/>
    <property type="molecule type" value="Genomic_DNA"/>
</dbReference>
<feature type="region of interest" description="Disordered" evidence="2">
    <location>
        <begin position="160"/>
        <end position="360"/>
    </location>
</feature>
<feature type="region of interest" description="Disordered" evidence="2">
    <location>
        <begin position="700"/>
        <end position="770"/>
    </location>
</feature>
<evidence type="ECO:0000256" key="1">
    <source>
        <dbReference type="SAM" id="Coils"/>
    </source>
</evidence>
<sequence length="2165" mass="246957">MNEDDGEDILSPLIVIPTPRMSKPIFSKSDGAGAASGDSAYLPSPSLSSPYSINSPPPRMSSTRSRRHSNNHREADHHYPIHNQLEDMIHHNDNNIEEDDDSRSKSSFLSKASNTLKKKLSAKQGNKSTRRYDPNHDVSNNSDEHNNYETIDREYHQVGIPLRVNESQVKQSNSVRRRTREGEGRSSSGRTKEGRDPSPTHDHGNDDEYYSNYRQNLHHRQHHHRPHHHHSCRHHEIKNDEDDDDGEYNHNDNSTLSTTSTPTHTGLSSRERDPVVHPQHQQQHHERQQQPVERHGYRREHPPSSPLNHEVEGPQPLSPRGRIDEPQRTSGDKHAGVRGNHETAIRRPHTSADPSQQFRIPREVVATTTTNTVEMIQTDSVVGQETRNDDQSVEQNAVVPIKTNEAVSEDDCVDKDDNNRGLTSFAEKKQFIVNTLNQMKETQKQKQQQQRVVAKEMLPDVVRKEDVSYRVSSEPSKPTKLNAHERNANRSSIMSELRSKFEKKNEENSQHLNNDNHMVAGKVNCQRSKHTINSPDIPQQNKEKQLSLAEEMMPDIVEKEDSSPRDRGRIKLSNKHQRNVSFSHSSDTMNELRSKFESEENAQQLISDKSIDTGKVNGPNPKDSMNSPYSMKQQQKNSPQIVANEMQSNIVDKEDSLPRTSSAESSGHRNKISSHQSGIMAELTSKFKNGENACHVNARANGYHSHQNYPSRPRSGRGDNKAQEWSPTATPSNSAVSTHNIEEVMRKENESLSSELQRMKEKLSKQEEEMDTKIAELERELRKKEHEMKHLRGEKLRSEAKDEARLHEYVGQLTADLDSYKAECASYRERILQKEREIAKTESCLYEEKKKVLSLESENHMLLNIAEDNVSHATSTDRAKDTKLAAYRDECDTYRKRVLELERKVLAAEGALDSTGLIVSALEEEKNTLSAQLMQRQTDNTYLEADNEKLQSKIEARDSRIKSIEIELSTLQERWSVAQINMVSAKGNSEENRKTMSILESENASLMQKLEKFQTIVNRCTQVEEENLTLKKHNIDLTERHVEMSKEVLDAQGLASNTSRLQKMMQDNESYISKLQNDLAKERTTHLESVQNTRQKYTVEITALTEKLRAAEESARIAELKNYELDEKLVSIEREHSELRELEACRTKSQSDQMMKLMEHADSLRRKNIECQDENASLKQELSESAFSHDVRVKQLESDLALLEVERSKIADSMAIMNTNLLQARKDKFQESEELGRLIQAKEEALAKLEIDFANLSKEKTNSEESLRANVQQLEQSLEKATTRNNALEKQIHALQRNVADVCSSMRQEKTGLLSDVQNLVLEERGAMMKQLKQVGCKLRNAIEKQNLDQSVRHSVAMSMITSEKGSLERLLWTEKEKANDLEASLLIAREDQKILADACAKLSSCEKKFLLDAIDDMVLDCSDAKFQVKTLEVDNSDLTSNKAYLEDKIEALSNQLKANENMVGKLEAELEKNLGALRIQLEANASLKEELEMQQTETERVVEQMRSSFDADRKSQDKIVDEIILAKEEALLREQAMLANVDALTKEAAVHDEQVNRLKAMLDEFTEERDSISSKYEASRQLVASLQDNNLSAQKKADDLMNHYMKIEDELRQQLQVVQGEKTSLERKLKVIQRESDRLLGEFCTEKHDLTSIQASQVDLIKELETQITDLTTCNTEAREKIDHLSKEVEELRQYNTELLEKYDSVCSERDASSIALAAEREKCKNDLKATEQRIESERLAHASALTELQSVFNIEKEQQEIKVKTQEERIRTLVCEAKQLGEAVEKLKETKEDQKCRISQLKASLKEALDESHRLGSKITAEHDELSKVTNTMTSVEEENFNLKQSLQQSRSELDKLVTILALQEPDLSDLESSLQKVIEEKTRLENELSDKETKLFKAMNSLTHFELKLARSEQERDAQSERADCEIARLQNELISQVTMQQVKESELESQIVALKKERDVDYTDNQRYSELLEKIEDYEVATSSLKEELHTLREENDRLSRDSANIITANETFANENSALAVANEQLKAEIIRLKENLATVKSKIDCVKSKIAAGKGDDSSTKSADSMANQVKKTASELQSTVKAIKKHHDQTVKKLQSELDDARKRVKKYEGKVNDLTTLIEENACVIESLHQKLRGKTPTISSYSSPRQSYSNESEVTE</sequence>
<feature type="region of interest" description="Disordered" evidence="2">
    <location>
        <begin position="2141"/>
        <end position="2165"/>
    </location>
</feature>
<feature type="region of interest" description="Disordered" evidence="2">
    <location>
        <begin position="1"/>
        <end position="147"/>
    </location>
</feature>
<feature type="compositionally biased region" description="Polar residues" evidence="2">
    <location>
        <begin position="723"/>
        <end position="739"/>
    </location>
</feature>
<name>A0ABD3LZY8_9STRA</name>
<feature type="compositionally biased region" description="Basic and acidic residues" evidence="2">
    <location>
        <begin position="321"/>
        <end position="345"/>
    </location>
</feature>
<protein>
    <submittedName>
        <fullName evidence="3">Uncharacterized protein</fullName>
    </submittedName>
</protein>
<accession>A0ABD3LZY8</accession>
<feature type="compositionally biased region" description="Low complexity" evidence="2">
    <location>
        <begin position="29"/>
        <end position="54"/>
    </location>
</feature>
<organism evidence="3 4">
    <name type="scientific">Discostella pseudostelligera</name>
    <dbReference type="NCBI Taxonomy" id="259834"/>
    <lineage>
        <taxon>Eukaryota</taxon>
        <taxon>Sar</taxon>
        <taxon>Stramenopiles</taxon>
        <taxon>Ochrophyta</taxon>
        <taxon>Bacillariophyta</taxon>
        <taxon>Coscinodiscophyceae</taxon>
        <taxon>Thalassiosirophycidae</taxon>
        <taxon>Stephanodiscales</taxon>
        <taxon>Stephanodiscaceae</taxon>
        <taxon>Discostella</taxon>
    </lineage>
</organism>
<feature type="compositionally biased region" description="Polar residues" evidence="2">
    <location>
        <begin position="623"/>
        <end position="650"/>
    </location>
</feature>
<feature type="coiled-coil region" evidence="1">
    <location>
        <begin position="1542"/>
        <end position="1897"/>
    </location>
</feature>
<feature type="coiled-coil region" evidence="1">
    <location>
        <begin position="1087"/>
        <end position="1121"/>
    </location>
</feature>
<feature type="coiled-coil region" evidence="1">
    <location>
        <begin position="2091"/>
        <end position="2125"/>
    </location>
</feature>
<keyword evidence="1" id="KW-0175">Coiled coil</keyword>
<feature type="compositionally biased region" description="Polar residues" evidence="2">
    <location>
        <begin position="165"/>
        <end position="174"/>
    </location>
</feature>
<feature type="compositionally biased region" description="Low complexity" evidence="2">
    <location>
        <begin position="2148"/>
        <end position="2165"/>
    </location>
</feature>
<feature type="compositionally biased region" description="Basic and acidic residues" evidence="2">
    <location>
        <begin position="180"/>
        <end position="206"/>
    </location>
</feature>
<dbReference type="Gene3D" id="1.10.287.1490">
    <property type="match status" value="1"/>
</dbReference>